<reference evidence="3" key="1">
    <citation type="submission" date="2017-11" db="EMBL/GenBank/DDBJ databases">
        <authorList>
            <person name="Lima N.C."/>
            <person name="Parody-Merino A.M."/>
            <person name="Battley P.F."/>
            <person name="Fidler A.E."/>
            <person name="Prosdocimi F."/>
        </authorList>
    </citation>
    <scope>NUCLEOTIDE SEQUENCE [LARGE SCALE GENOMIC DNA]</scope>
</reference>
<gene>
    <name evidence="2" type="ORF">llap_6603</name>
</gene>
<sequence>MKDTPARNAEESDDGSGAGSVWTKPPPELAYQYLYCMSKPVKPALPHGLLAGVQHYRNTEGAENPNWCSLGDAETLGTSTVVTLDSNLMKHSAGALVLPTLAINSVKLVPLYFARSMLLFLILLSFQKRRKSALTIGTYTLTYLFIFTPQQEG</sequence>
<protein>
    <submittedName>
        <fullName evidence="2">Uncharacterized protein</fullName>
    </submittedName>
</protein>
<evidence type="ECO:0000313" key="2">
    <source>
        <dbReference type="EMBL" id="PKU43087.1"/>
    </source>
</evidence>
<evidence type="ECO:0000313" key="3">
    <source>
        <dbReference type="Proteomes" id="UP000233556"/>
    </source>
</evidence>
<feature type="region of interest" description="Disordered" evidence="1">
    <location>
        <begin position="1"/>
        <end position="23"/>
    </location>
</feature>
<evidence type="ECO:0000256" key="1">
    <source>
        <dbReference type="SAM" id="MobiDB-lite"/>
    </source>
</evidence>
<dbReference type="AlphaFoldDB" id="A0A2I0UAL1"/>
<dbReference type="Proteomes" id="UP000233556">
    <property type="component" value="Unassembled WGS sequence"/>
</dbReference>
<dbReference type="EMBL" id="KZ505933">
    <property type="protein sequence ID" value="PKU43087.1"/>
    <property type="molecule type" value="Genomic_DNA"/>
</dbReference>
<feature type="compositionally biased region" description="Basic and acidic residues" evidence="1">
    <location>
        <begin position="1"/>
        <end position="10"/>
    </location>
</feature>
<proteinExistence type="predicted"/>
<reference evidence="3" key="2">
    <citation type="submission" date="2017-12" db="EMBL/GenBank/DDBJ databases">
        <title>Genome sequence of the Bar-tailed Godwit (Limosa lapponica baueri).</title>
        <authorList>
            <person name="Lima N.C.B."/>
            <person name="Parody-Merino A.M."/>
            <person name="Battley P.F."/>
            <person name="Fidler A.E."/>
            <person name="Prosdocimi F."/>
        </authorList>
    </citation>
    <scope>NUCLEOTIDE SEQUENCE [LARGE SCALE GENOMIC DNA]</scope>
</reference>
<name>A0A2I0UAL1_LIMLA</name>
<keyword evidence="3" id="KW-1185">Reference proteome</keyword>
<organism evidence="2 3">
    <name type="scientific">Limosa lapponica baueri</name>
    <dbReference type="NCBI Taxonomy" id="1758121"/>
    <lineage>
        <taxon>Eukaryota</taxon>
        <taxon>Metazoa</taxon>
        <taxon>Chordata</taxon>
        <taxon>Craniata</taxon>
        <taxon>Vertebrata</taxon>
        <taxon>Euteleostomi</taxon>
        <taxon>Archelosauria</taxon>
        <taxon>Archosauria</taxon>
        <taxon>Dinosauria</taxon>
        <taxon>Saurischia</taxon>
        <taxon>Theropoda</taxon>
        <taxon>Coelurosauria</taxon>
        <taxon>Aves</taxon>
        <taxon>Neognathae</taxon>
        <taxon>Neoaves</taxon>
        <taxon>Charadriiformes</taxon>
        <taxon>Scolopacidae</taxon>
        <taxon>Limosa</taxon>
    </lineage>
</organism>
<accession>A0A2I0UAL1</accession>